<keyword evidence="5" id="KW-0067">ATP-binding</keyword>
<name>A0A9X3TNU6_9BACL</name>
<evidence type="ECO:0000313" key="7">
    <source>
        <dbReference type="Proteomes" id="UP001151071"/>
    </source>
</evidence>
<evidence type="ECO:0000256" key="4">
    <source>
        <dbReference type="ARBA" id="ARBA00022741"/>
    </source>
</evidence>
<dbReference type="PANTHER" id="PTHR30201:SF2">
    <property type="entry name" value="2-(5''-TRIPHOSPHORIBOSYL)-3'-DEPHOSPHOCOENZYME-A SYNTHASE"/>
    <property type="match status" value="1"/>
</dbReference>
<dbReference type="AlphaFoldDB" id="A0A9X3TNU6"/>
<dbReference type="HAMAP" id="MF_01883">
    <property type="entry name" value="MdcB"/>
    <property type="match status" value="1"/>
</dbReference>
<keyword evidence="4" id="KW-0547">Nucleotide-binding</keyword>
<sequence>MWHTAAACSEYLAQRAVAALIEEAELTPKPGLVDKQNAGAHTDLHFELMIRSAHALRSTFANIARAAFQRTPSQILREEIAEIGRHGETIMLEATGGTNTHKGAIWAVGLLTAGAAMLLPGASPCDIARTAGELARYPDRYAPDQRTNGARVQLRYGVTGAKGEAQQGFPHVTMIALPTLHQARKQGIPEHLARLDALVALIAHLDDTCLLHRGGMAALRTAKEMAKEIAALGGVSTAAGWKALHRLDRALLERNASPGGSADLLAATLFLDRLHRDADGLPVSNETVAANV</sequence>
<evidence type="ECO:0000256" key="5">
    <source>
        <dbReference type="ARBA" id="ARBA00022840"/>
    </source>
</evidence>
<evidence type="ECO:0000256" key="1">
    <source>
        <dbReference type="ARBA" id="ARBA00001210"/>
    </source>
</evidence>
<keyword evidence="3 6" id="KW-0808">Transferase</keyword>
<evidence type="ECO:0000256" key="3">
    <source>
        <dbReference type="ARBA" id="ARBA00022679"/>
    </source>
</evidence>
<dbReference type="EC" id="2.4.2.52" evidence="2"/>
<dbReference type="GO" id="GO:0005524">
    <property type="term" value="F:ATP binding"/>
    <property type="evidence" value="ECO:0007669"/>
    <property type="project" value="UniProtKB-KW"/>
</dbReference>
<dbReference type="NCBIfam" id="NF002315">
    <property type="entry name" value="PRK01237.1"/>
    <property type="match status" value="1"/>
</dbReference>
<dbReference type="GO" id="GO:0051191">
    <property type="term" value="P:prosthetic group biosynthetic process"/>
    <property type="evidence" value="ECO:0007669"/>
    <property type="project" value="TreeGrafter"/>
</dbReference>
<evidence type="ECO:0000256" key="2">
    <source>
        <dbReference type="ARBA" id="ARBA00012074"/>
    </source>
</evidence>
<dbReference type="NCBIfam" id="TIGR03132">
    <property type="entry name" value="malonate_mdcB"/>
    <property type="match status" value="1"/>
</dbReference>
<gene>
    <name evidence="6" type="ORF">O3V59_06150</name>
</gene>
<dbReference type="EMBL" id="JAPYYP010000005">
    <property type="protein sequence ID" value="MDA5107931.1"/>
    <property type="molecule type" value="Genomic_DNA"/>
</dbReference>
<dbReference type="Proteomes" id="UP001151071">
    <property type="component" value="Unassembled WGS sequence"/>
</dbReference>
<organism evidence="6 7">
    <name type="scientific">Brevibacillus thermoruber</name>
    <dbReference type="NCBI Taxonomy" id="33942"/>
    <lineage>
        <taxon>Bacteria</taxon>
        <taxon>Bacillati</taxon>
        <taxon>Bacillota</taxon>
        <taxon>Bacilli</taxon>
        <taxon>Bacillales</taxon>
        <taxon>Paenibacillaceae</taxon>
        <taxon>Brevibacillus</taxon>
    </lineage>
</organism>
<proteinExistence type="inferred from homology"/>
<dbReference type="PANTHER" id="PTHR30201">
    <property type="entry name" value="TRIPHOSPHORIBOSYL-DEPHOSPHO-COA SYNTHASE"/>
    <property type="match status" value="1"/>
</dbReference>
<accession>A0A9X3TNU6</accession>
<dbReference type="GO" id="GO:0046917">
    <property type="term" value="F:triphosphoribosyl-dephospho-CoA synthase activity"/>
    <property type="evidence" value="ECO:0007669"/>
    <property type="project" value="UniProtKB-EC"/>
</dbReference>
<dbReference type="InterPro" id="IPR017555">
    <property type="entry name" value="TriPribosyl-deP-CoA_syn"/>
</dbReference>
<dbReference type="GO" id="GO:0016757">
    <property type="term" value="F:glycosyltransferase activity"/>
    <property type="evidence" value="ECO:0007669"/>
    <property type="project" value="UniProtKB-KW"/>
</dbReference>
<dbReference type="RefSeq" id="WP_035289374.1">
    <property type="nucleotide sequence ID" value="NZ_JAPYYP010000005.1"/>
</dbReference>
<comment type="caution">
    <text evidence="6">The sequence shown here is derived from an EMBL/GenBank/DDBJ whole genome shotgun (WGS) entry which is preliminary data.</text>
</comment>
<reference evidence="6" key="1">
    <citation type="submission" date="2022-12" db="EMBL/GenBank/DDBJ databases">
        <title>Draft genome sequence of the thermophilic strain Brevibacillus thermoruber HT42, isolated from Los Humeros, Puebla, Mexico, with biotechnological potential.</title>
        <authorList>
            <person name="Lara Sanchez J."/>
            <person name="Solis Palacios R."/>
            <person name="Bustos Baena A.S."/>
            <person name="Ruz Baez A.E."/>
            <person name="Espinosa Luna G."/>
            <person name="Oliart Ros R.M."/>
        </authorList>
    </citation>
    <scope>NUCLEOTIDE SEQUENCE</scope>
    <source>
        <strain evidence="6">HT42</strain>
    </source>
</reference>
<comment type="catalytic activity">
    <reaction evidence="1">
        <text>3'-dephospho-CoA + ATP = 2'-(5''-triphospho-alpha-D-ribosyl)-3'-dephospho-CoA + adenine</text>
        <dbReference type="Rhea" id="RHEA:15117"/>
        <dbReference type="ChEBI" id="CHEBI:16708"/>
        <dbReference type="ChEBI" id="CHEBI:30616"/>
        <dbReference type="ChEBI" id="CHEBI:57328"/>
        <dbReference type="ChEBI" id="CHEBI:61378"/>
        <dbReference type="EC" id="2.4.2.52"/>
    </reaction>
</comment>
<keyword evidence="7" id="KW-1185">Reference proteome</keyword>
<dbReference type="InterPro" id="IPR002736">
    <property type="entry name" value="CitG"/>
</dbReference>
<evidence type="ECO:0000313" key="6">
    <source>
        <dbReference type="EMBL" id="MDA5107931.1"/>
    </source>
</evidence>
<dbReference type="Gene3D" id="1.10.4200.10">
    <property type="entry name" value="Triphosphoribosyl-dephospho-CoA protein"/>
    <property type="match status" value="2"/>
</dbReference>
<protein>
    <recommendedName>
        <fullName evidence="2">triphosphoribosyl-dephospho-CoA synthase</fullName>
        <ecNumber evidence="2">2.4.2.52</ecNumber>
    </recommendedName>
</protein>
<keyword evidence="6" id="KW-0328">Glycosyltransferase</keyword>
<dbReference type="Pfam" id="PF01874">
    <property type="entry name" value="CitG"/>
    <property type="match status" value="1"/>
</dbReference>